<name>A0A1A2YAI0_9MYCO</name>
<proteinExistence type="predicted"/>
<protein>
    <submittedName>
        <fullName evidence="1">Uncharacterized protein</fullName>
    </submittedName>
</protein>
<evidence type="ECO:0000313" key="1">
    <source>
        <dbReference type="EMBL" id="OBI34975.1"/>
    </source>
</evidence>
<sequence>MWVGVLLIMGIAGIFGSSFLEDERWQRLVEGLGDAFFIAAVVAYLVDPLAQAHLAQEWGRDLYWAIFSPHAPAEFKEAHQNLAAPDAVIEMCTHELNITHAEGTAPEVLTIDWQISIDGKVVNRAGLKLDDQVFVVRRHDGSASSYTYWSFQSEGRDQLVFDEDGLHQRKALRTEPSGRRVLDQSKLWDKMEKVEFGKRFWSDRHVITTRLTTDYLTLFQPRMVLKHRIVVRGPAASKLDFYITQLGARFGELEFEADKAPDGTPYQFQELHNVAFPGQTTLLFWHPKDGVEVKPTGAAPDR</sequence>
<reference evidence="1 2" key="1">
    <citation type="submission" date="2016-06" db="EMBL/GenBank/DDBJ databases">
        <authorList>
            <person name="Kjaerup R.B."/>
            <person name="Dalgaard T.S."/>
            <person name="Juul-Madsen H.R."/>
        </authorList>
    </citation>
    <scope>NUCLEOTIDE SEQUENCE [LARGE SCALE GENOMIC DNA]</scope>
    <source>
        <strain evidence="1 2">E1334</strain>
    </source>
</reference>
<organism evidence="1 2">
    <name type="scientific">Mycobacterium colombiense</name>
    <dbReference type="NCBI Taxonomy" id="339268"/>
    <lineage>
        <taxon>Bacteria</taxon>
        <taxon>Bacillati</taxon>
        <taxon>Actinomycetota</taxon>
        <taxon>Actinomycetes</taxon>
        <taxon>Mycobacteriales</taxon>
        <taxon>Mycobacteriaceae</taxon>
        <taxon>Mycobacterium</taxon>
        <taxon>Mycobacterium avium complex (MAC)</taxon>
    </lineage>
</organism>
<comment type="caution">
    <text evidence="1">The sequence shown here is derived from an EMBL/GenBank/DDBJ whole genome shotgun (WGS) entry which is preliminary data.</text>
</comment>
<dbReference type="Proteomes" id="UP000091846">
    <property type="component" value="Unassembled WGS sequence"/>
</dbReference>
<evidence type="ECO:0000313" key="2">
    <source>
        <dbReference type="Proteomes" id="UP000091846"/>
    </source>
</evidence>
<gene>
    <name evidence="1" type="ORF">A5708_10550</name>
</gene>
<dbReference type="EMBL" id="LZKI01000195">
    <property type="protein sequence ID" value="OBI34975.1"/>
    <property type="molecule type" value="Genomic_DNA"/>
</dbReference>
<accession>A0A1A2YAI0</accession>
<dbReference type="AlphaFoldDB" id="A0A1A2YAI0"/>